<feature type="signal peptide" evidence="1">
    <location>
        <begin position="1"/>
        <end position="20"/>
    </location>
</feature>
<name>A0A1L9RSL1_ASPWE</name>
<feature type="chain" id="PRO_5013064065" description="WAP domain-containing protein" evidence="1">
    <location>
        <begin position="21"/>
        <end position="118"/>
    </location>
</feature>
<evidence type="ECO:0000313" key="3">
    <source>
        <dbReference type="Proteomes" id="UP000184383"/>
    </source>
</evidence>
<dbReference type="VEuPathDB" id="FungiDB:ASPWEDRAFT_171393"/>
<dbReference type="AlphaFoldDB" id="A0A1L9RSL1"/>
<dbReference type="OrthoDB" id="4507040at2759"/>
<sequence>MHIQHLTLATLVSLAGSSLAACGDADACVLTETCTTVTRTAPATTITTCVPTPTCLKVYQDCVSGGGGEICCSGYCAATKCRPTDPEWPGCAEDLEICSADGDCCYGNKCIGGVCRRE</sequence>
<dbReference type="Proteomes" id="UP000184383">
    <property type="component" value="Unassembled WGS sequence"/>
</dbReference>
<evidence type="ECO:0000256" key="1">
    <source>
        <dbReference type="SAM" id="SignalP"/>
    </source>
</evidence>
<evidence type="ECO:0008006" key="4">
    <source>
        <dbReference type="Google" id="ProtNLM"/>
    </source>
</evidence>
<accession>A0A1L9RSL1</accession>
<keyword evidence="3" id="KW-1185">Reference proteome</keyword>
<organism evidence="2 3">
    <name type="scientific">Aspergillus wentii DTO 134E9</name>
    <dbReference type="NCBI Taxonomy" id="1073089"/>
    <lineage>
        <taxon>Eukaryota</taxon>
        <taxon>Fungi</taxon>
        <taxon>Dikarya</taxon>
        <taxon>Ascomycota</taxon>
        <taxon>Pezizomycotina</taxon>
        <taxon>Eurotiomycetes</taxon>
        <taxon>Eurotiomycetidae</taxon>
        <taxon>Eurotiales</taxon>
        <taxon>Aspergillaceae</taxon>
        <taxon>Aspergillus</taxon>
        <taxon>Aspergillus subgen. Cremei</taxon>
    </lineage>
</organism>
<dbReference type="EMBL" id="KV878211">
    <property type="protein sequence ID" value="OJJ37941.1"/>
    <property type="molecule type" value="Genomic_DNA"/>
</dbReference>
<evidence type="ECO:0000313" key="2">
    <source>
        <dbReference type="EMBL" id="OJJ37941.1"/>
    </source>
</evidence>
<gene>
    <name evidence="2" type="ORF">ASPWEDRAFT_171393</name>
</gene>
<reference evidence="3" key="1">
    <citation type="journal article" date="2017" name="Genome Biol.">
        <title>Comparative genomics reveals high biological diversity and specific adaptations in the industrially and medically important fungal genus Aspergillus.</title>
        <authorList>
            <person name="de Vries R.P."/>
            <person name="Riley R."/>
            <person name="Wiebenga A."/>
            <person name="Aguilar-Osorio G."/>
            <person name="Amillis S."/>
            <person name="Uchima C.A."/>
            <person name="Anderluh G."/>
            <person name="Asadollahi M."/>
            <person name="Askin M."/>
            <person name="Barry K."/>
            <person name="Battaglia E."/>
            <person name="Bayram O."/>
            <person name="Benocci T."/>
            <person name="Braus-Stromeyer S.A."/>
            <person name="Caldana C."/>
            <person name="Canovas D."/>
            <person name="Cerqueira G.C."/>
            <person name="Chen F."/>
            <person name="Chen W."/>
            <person name="Choi C."/>
            <person name="Clum A."/>
            <person name="Dos Santos R.A."/>
            <person name="Damasio A.R."/>
            <person name="Diallinas G."/>
            <person name="Emri T."/>
            <person name="Fekete E."/>
            <person name="Flipphi M."/>
            <person name="Freyberg S."/>
            <person name="Gallo A."/>
            <person name="Gournas C."/>
            <person name="Habgood R."/>
            <person name="Hainaut M."/>
            <person name="Harispe M.L."/>
            <person name="Henrissat B."/>
            <person name="Hilden K.S."/>
            <person name="Hope R."/>
            <person name="Hossain A."/>
            <person name="Karabika E."/>
            <person name="Karaffa L."/>
            <person name="Karanyi Z."/>
            <person name="Krasevec N."/>
            <person name="Kuo A."/>
            <person name="Kusch H."/>
            <person name="LaButti K."/>
            <person name="Lagendijk E.L."/>
            <person name="Lapidus A."/>
            <person name="Levasseur A."/>
            <person name="Lindquist E."/>
            <person name="Lipzen A."/>
            <person name="Logrieco A.F."/>
            <person name="MacCabe A."/>
            <person name="Maekelae M.R."/>
            <person name="Malavazi I."/>
            <person name="Melin P."/>
            <person name="Meyer V."/>
            <person name="Mielnichuk N."/>
            <person name="Miskei M."/>
            <person name="Molnar A.P."/>
            <person name="Mule G."/>
            <person name="Ngan C.Y."/>
            <person name="Orejas M."/>
            <person name="Orosz E."/>
            <person name="Ouedraogo J.P."/>
            <person name="Overkamp K.M."/>
            <person name="Park H.-S."/>
            <person name="Perrone G."/>
            <person name="Piumi F."/>
            <person name="Punt P.J."/>
            <person name="Ram A.F."/>
            <person name="Ramon A."/>
            <person name="Rauscher S."/>
            <person name="Record E."/>
            <person name="Riano-Pachon D.M."/>
            <person name="Robert V."/>
            <person name="Roehrig J."/>
            <person name="Ruller R."/>
            <person name="Salamov A."/>
            <person name="Salih N.S."/>
            <person name="Samson R.A."/>
            <person name="Sandor E."/>
            <person name="Sanguinetti M."/>
            <person name="Schuetze T."/>
            <person name="Sepcic K."/>
            <person name="Shelest E."/>
            <person name="Sherlock G."/>
            <person name="Sophianopoulou V."/>
            <person name="Squina F.M."/>
            <person name="Sun H."/>
            <person name="Susca A."/>
            <person name="Todd R.B."/>
            <person name="Tsang A."/>
            <person name="Unkles S.E."/>
            <person name="van de Wiele N."/>
            <person name="van Rossen-Uffink D."/>
            <person name="Oliveira J.V."/>
            <person name="Vesth T.C."/>
            <person name="Visser J."/>
            <person name="Yu J.-H."/>
            <person name="Zhou M."/>
            <person name="Andersen M.R."/>
            <person name="Archer D.B."/>
            <person name="Baker S.E."/>
            <person name="Benoit I."/>
            <person name="Brakhage A.A."/>
            <person name="Braus G.H."/>
            <person name="Fischer R."/>
            <person name="Frisvad J.C."/>
            <person name="Goldman G.H."/>
            <person name="Houbraken J."/>
            <person name="Oakley B."/>
            <person name="Pocsi I."/>
            <person name="Scazzocchio C."/>
            <person name="Seiboth B."/>
            <person name="vanKuyk P.A."/>
            <person name="Wortman J."/>
            <person name="Dyer P.S."/>
            <person name="Grigoriev I.V."/>
        </authorList>
    </citation>
    <scope>NUCLEOTIDE SEQUENCE [LARGE SCALE GENOMIC DNA]</scope>
    <source>
        <strain evidence="3">DTO 134E9</strain>
    </source>
</reference>
<protein>
    <recommendedName>
        <fullName evidence="4">WAP domain-containing protein</fullName>
    </recommendedName>
</protein>
<dbReference type="RefSeq" id="XP_040691617.1">
    <property type="nucleotide sequence ID" value="XM_040830780.1"/>
</dbReference>
<dbReference type="GeneID" id="63746628"/>
<keyword evidence="1" id="KW-0732">Signal</keyword>
<proteinExistence type="predicted"/>